<accession>A0A7X9FTD9</accession>
<comment type="function">
    <text evidence="3">Required for flagellar hook formation. May act as a scaffolding protein.</text>
</comment>
<evidence type="ECO:0000256" key="1">
    <source>
        <dbReference type="ARBA" id="ARBA00010577"/>
    </source>
</evidence>
<dbReference type="Pfam" id="PF13860">
    <property type="entry name" value="FlgD_ig"/>
    <property type="match status" value="1"/>
</dbReference>
<evidence type="ECO:0000256" key="2">
    <source>
        <dbReference type="ARBA" id="ARBA00022795"/>
    </source>
</evidence>
<evidence type="ECO:0000256" key="3">
    <source>
        <dbReference type="RuleBase" id="RU362076"/>
    </source>
</evidence>
<protein>
    <recommendedName>
        <fullName evidence="3">Basal-body rod modification protein FlgD</fullName>
    </recommendedName>
</protein>
<proteinExistence type="inferred from homology"/>
<dbReference type="Pfam" id="PF03963">
    <property type="entry name" value="FlgD"/>
    <property type="match status" value="1"/>
</dbReference>
<dbReference type="InterPro" id="IPR025965">
    <property type="entry name" value="FlgD/Vpr_Ig-like"/>
</dbReference>
<evidence type="ECO:0000259" key="4">
    <source>
        <dbReference type="Pfam" id="PF13860"/>
    </source>
</evidence>
<sequence>MANTTANMTVNSSNRLDSNLTSYPVQKAKKNSDVDKTDFIQMLVTQLKNQDPLDPMSNDRFAVDLATFSQLEQLISINEKVGTTQSGDTTSLAGFLGTEVTLNTQAIDVQNGKGGSVAFKLEQDAADVEVQLVDASGSIVDRVNVGALAAGQQTVELNELSVQNGTFNVQVVAHGTTGVEMQPQAYAAGTVVGYRPGADPKLLIGNSEYGLSDILEVRTSSKV</sequence>
<dbReference type="GO" id="GO:0044781">
    <property type="term" value="P:bacterial-type flagellum organization"/>
    <property type="evidence" value="ECO:0007669"/>
    <property type="project" value="UniProtKB-UniRule"/>
</dbReference>
<evidence type="ECO:0000313" key="6">
    <source>
        <dbReference type="Proteomes" id="UP000524246"/>
    </source>
</evidence>
<comment type="similarity">
    <text evidence="1 3">Belongs to the FlgD family.</text>
</comment>
<name>A0A7X9FTD9_9DELT</name>
<dbReference type="AlphaFoldDB" id="A0A7X9FTD9"/>
<reference evidence="5 6" key="1">
    <citation type="journal article" date="2020" name="Biotechnol. Biofuels">
        <title>New insights from the biogas microbiome by comprehensive genome-resolved metagenomics of nearly 1600 species originating from multiple anaerobic digesters.</title>
        <authorList>
            <person name="Campanaro S."/>
            <person name="Treu L."/>
            <person name="Rodriguez-R L.M."/>
            <person name="Kovalovszki A."/>
            <person name="Ziels R.M."/>
            <person name="Maus I."/>
            <person name="Zhu X."/>
            <person name="Kougias P.G."/>
            <person name="Basile A."/>
            <person name="Luo G."/>
            <person name="Schluter A."/>
            <person name="Konstantinidis K.T."/>
            <person name="Angelidaki I."/>
        </authorList>
    </citation>
    <scope>NUCLEOTIDE SEQUENCE [LARGE SCALE GENOMIC DNA]</scope>
    <source>
        <strain evidence="5">AS27yjCOA_65</strain>
    </source>
</reference>
<gene>
    <name evidence="5" type="ORF">GYA55_12295</name>
</gene>
<organism evidence="5 6">
    <name type="scientific">SAR324 cluster bacterium</name>
    <dbReference type="NCBI Taxonomy" id="2024889"/>
    <lineage>
        <taxon>Bacteria</taxon>
        <taxon>Deltaproteobacteria</taxon>
        <taxon>SAR324 cluster</taxon>
    </lineage>
</organism>
<dbReference type="InterPro" id="IPR005648">
    <property type="entry name" value="FlgD"/>
</dbReference>
<dbReference type="Proteomes" id="UP000524246">
    <property type="component" value="Unassembled WGS sequence"/>
</dbReference>
<keyword evidence="2 3" id="KW-1005">Bacterial flagellum biogenesis</keyword>
<feature type="domain" description="FlgD/Vpr Ig-like" evidence="4">
    <location>
        <begin position="112"/>
        <end position="174"/>
    </location>
</feature>
<evidence type="ECO:0000313" key="5">
    <source>
        <dbReference type="EMBL" id="NMC63934.1"/>
    </source>
</evidence>
<dbReference type="EMBL" id="JAAZON010000559">
    <property type="protein sequence ID" value="NMC63934.1"/>
    <property type="molecule type" value="Genomic_DNA"/>
</dbReference>
<comment type="caution">
    <text evidence="5">The sequence shown here is derived from an EMBL/GenBank/DDBJ whole genome shotgun (WGS) entry which is preliminary data.</text>
</comment>